<evidence type="ECO:0000256" key="1">
    <source>
        <dbReference type="ARBA" id="ARBA00010552"/>
    </source>
</evidence>
<dbReference type="PANTHER" id="PTHR11803">
    <property type="entry name" value="2-IMINOBUTANOATE/2-IMINOPROPANOATE DEAMINASE RIDA"/>
    <property type="match status" value="1"/>
</dbReference>
<sequence length="125" mass="13592">MSDSSTEPRYPAADGPYAASSRAGDLLFLAGQGPFLPDGALVEGPFAEQVRQTFRNLDAVARDAGSSLASAVRVGAYLSTMNHYEEFNRVMAEFFPHTRPARTTIPVDLRGFDVEIDAVIDLARR</sequence>
<proteinExistence type="inferred from homology"/>
<dbReference type="InterPro" id="IPR035959">
    <property type="entry name" value="RutC-like_sf"/>
</dbReference>
<comment type="similarity">
    <text evidence="1">Belongs to the RutC family.</text>
</comment>
<dbReference type="SUPFAM" id="SSF55298">
    <property type="entry name" value="YjgF-like"/>
    <property type="match status" value="1"/>
</dbReference>
<organism evidence="2 3">
    <name type="scientific">Agromyces soli</name>
    <dbReference type="NCBI Taxonomy" id="659012"/>
    <lineage>
        <taxon>Bacteria</taxon>
        <taxon>Bacillati</taxon>
        <taxon>Actinomycetota</taxon>
        <taxon>Actinomycetes</taxon>
        <taxon>Micrococcales</taxon>
        <taxon>Microbacteriaceae</taxon>
        <taxon>Agromyces</taxon>
    </lineage>
</organism>
<dbReference type="RefSeq" id="WP_243570020.1">
    <property type="nucleotide sequence ID" value="NZ_BAAARD010000002.1"/>
</dbReference>
<evidence type="ECO:0000313" key="2">
    <source>
        <dbReference type="EMBL" id="UOE27174.1"/>
    </source>
</evidence>
<dbReference type="CDD" id="cd00448">
    <property type="entry name" value="YjgF_YER057c_UK114_family"/>
    <property type="match status" value="1"/>
</dbReference>
<name>A0ABY4AVH8_9MICO</name>
<dbReference type="InterPro" id="IPR006175">
    <property type="entry name" value="YjgF/YER057c/UK114"/>
</dbReference>
<accession>A0ABY4AVH8</accession>
<evidence type="ECO:0000313" key="3">
    <source>
        <dbReference type="Proteomes" id="UP000831304"/>
    </source>
</evidence>
<gene>
    <name evidence="2" type="ORF">MTP13_05155</name>
</gene>
<dbReference type="Pfam" id="PF01042">
    <property type="entry name" value="Ribonuc_L-PSP"/>
    <property type="match status" value="1"/>
</dbReference>
<dbReference type="EMBL" id="CP094533">
    <property type="protein sequence ID" value="UOE27174.1"/>
    <property type="molecule type" value="Genomic_DNA"/>
</dbReference>
<dbReference type="PANTHER" id="PTHR11803:SF58">
    <property type="entry name" value="PROTEIN HMF1-RELATED"/>
    <property type="match status" value="1"/>
</dbReference>
<dbReference type="Proteomes" id="UP000831304">
    <property type="component" value="Chromosome"/>
</dbReference>
<keyword evidence="3" id="KW-1185">Reference proteome</keyword>
<protein>
    <submittedName>
        <fullName evidence="2">RidA family protein</fullName>
    </submittedName>
</protein>
<reference evidence="2 3" key="1">
    <citation type="submission" date="2022-03" db="EMBL/GenBank/DDBJ databases">
        <title>Agromyces sp. isolated from the gut of P. brevitarsis seulensis larvae.</title>
        <authorList>
            <person name="Won M."/>
            <person name="Kwon S.-W."/>
        </authorList>
    </citation>
    <scope>NUCLEOTIDE SEQUENCE [LARGE SCALE GENOMIC DNA]</scope>
    <source>
        <strain evidence="2 3">KACC 16215</strain>
    </source>
</reference>
<dbReference type="Gene3D" id="3.30.1330.40">
    <property type="entry name" value="RutC-like"/>
    <property type="match status" value="1"/>
</dbReference>